<feature type="region of interest" description="Disordered" evidence="15">
    <location>
        <begin position="63"/>
        <end position="85"/>
    </location>
</feature>
<evidence type="ECO:0000256" key="13">
    <source>
        <dbReference type="ARBA" id="ARBA00023317"/>
    </source>
</evidence>
<dbReference type="GO" id="GO:0005524">
    <property type="term" value="F:ATP binding"/>
    <property type="evidence" value="ECO:0007669"/>
    <property type="project" value="UniProtKB-KW"/>
</dbReference>
<dbReference type="InterPro" id="IPR018209">
    <property type="entry name" value="Pyrv_Knase_AS"/>
</dbReference>
<organism evidence="18 19">
    <name type="scientific">Tetracentron sinense</name>
    <name type="common">Spur-leaf</name>
    <dbReference type="NCBI Taxonomy" id="13715"/>
    <lineage>
        <taxon>Eukaryota</taxon>
        <taxon>Viridiplantae</taxon>
        <taxon>Streptophyta</taxon>
        <taxon>Embryophyta</taxon>
        <taxon>Tracheophyta</taxon>
        <taxon>Spermatophyta</taxon>
        <taxon>Magnoliopsida</taxon>
        <taxon>Trochodendrales</taxon>
        <taxon>Trochodendraceae</taxon>
        <taxon>Tetracentron</taxon>
    </lineage>
</organism>
<evidence type="ECO:0000256" key="4">
    <source>
        <dbReference type="ARBA" id="ARBA00008663"/>
    </source>
</evidence>
<evidence type="ECO:0000256" key="15">
    <source>
        <dbReference type="SAM" id="MobiDB-lite"/>
    </source>
</evidence>
<dbReference type="GO" id="GO:0009570">
    <property type="term" value="C:chloroplast stroma"/>
    <property type="evidence" value="ECO:0007669"/>
    <property type="project" value="UniProtKB-ARBA"/>
</dbReference>
<evidence type="ECO:0000256" key="1">
    <source>
        <dbReference type="ARBA" id="ARBA00001946"/>
    </source>
</evidence>
<evidence type="ECO:0000256" key="14">
    <source>
        <dbReference type="ARBA" id="ARBA00048152"/>
    </source>
</evidence>
<evidence type="ECO:0000313" key="18">
    <source>
        <dbReference type="EMBL" id="KAF8388147.1"/>
    </source>
</evidence>
<keyword evidence="12" id="KW-0324">Glycolysis</keyword>
<keyword evidence="8" id="KW-0547">Nucleotide-binding</keyword>
<comment type="catalytic activity">
    <reaction evidence="14">
        <text>pyruvate + ATP = phosphoenolpyruvate + ADP + H(+)</text>
        <dbReference type="Rhea" id="RHEA:18157"/>
        <dbReference type="ChEBI" id="CHEBI:15361"/>
        <dbReference type="ChEBI" id="CHEBI:15378"/>
        <dbReference type="ChEBI" id="CHEBI:30616"/>
        <dbReference type="ChEBI" id="CHEBI:58702"/>
        <dbReference type="ChEBI" id="CHEBI:456216"/>
        <dbReference type="EC" id="2.7.1.40"/>
    </reaction>
</comment>
<evidence type="ECO:0000256" key="6">
    <source>
        <dbReference type="ARBA" id="ARBA00022679"/>
    </source>
</evidence>
<comment type="cofactor">
    <cofactor evidence="2">
        <name>K(+)</name>
        <dbReference type="ChEBI" id="CHEBI:29103"/>
    </cofactor>
</comment>
<evidence type="ECO:0000256" key="8">
    <source>
        <dbReference type="ARBA" id="ARBA00022741"/>
    </source>
</evidence>
<dbReference type="SUPFAM" id="SSF50800">
    <property type="entry name" value="PK beta-barrel domain-like"/>
    <property type="match status" value="1"/>
</dbReference>
<comment type="caution">
    <text evidence="18">The sequence shown here is derived from an EMBL/GenBank/DDBJ whole genome shotgun (WGS) entry which is preliminary data.</text>
</comment>
<dbReference type="Pfam" id="PF00224">
    <property type="entry name" value="PK"/>
    <property type="match status" value="2"/>
</dbReference>
<dbReference type="GO" id="GO:0030955">
    <property type="term" value="F:potassium ion binding"/>
    <property type="evidence" value="ECO:0007669"/>
    <property type="project" value="InterPro"/>
</dbReference>
<dbReference type="InterPro" id="IPR011037">
    <property type="entry name" value="Pyrv_Knase-like_insert_dom_sf"/>
</dbReference>
<feature type="domain" description="Pyruvate kinase barrel" evidence="16">
    <location>
        <begin position="217"/>
        <end position="465"/>
    </location>
</feature>
<dbReference type="SUPFAM" id="SSF52935">
    <property type="entry name" value="PK C-terminal domain-like"/>
    <property type="match status" value="1"/>
</dbReference>
<comment type="similarity">
    <text evidence="4">Belongs to the pyruvate kinase family.</text>
</comment>
<keyword evidence="19" id="KW-1185">Reference proteome</keyword>
<dbReference type="InterPro" id="IPR001697">
    <property type="entry name" value="Pyr_Knase"/>
</dbReference>
<sequence>MAQAIQFLISSSPSPNRHFSKLSSSKPSFYTSHRRIPLTVIRKPISAVSSDLESQSSRVLISDNGKGGVFPGTSPVQTTATSDSSSIEVDAVSEAELKENGFRSTRRTKLVCTIGPATCGFEKLEALAVGGMNVARINMCHGTREWHRSVIEQVRRLNEEKGYAVAIMMDTEGSEIHMGDLGGAMSAKAEWYNYDKDAFRSFFRVMQLMLISNLFFLQDGEVWTFSVRAFDSPRPERTINVNYDGFAEDVKVGDELLVDGGMVRFEVIEKIGPDVKCRCTDPGLLLPRANLTFWRDGSLVRERNAMLPTISSKDWLDIDFGISEGVDFIAISFVKSAEVINHLKSYVAARCRDSDIAVIAKIESIDSLKNLEEIIRASDGAMVARGDLGAQIPLEQVPSAQQKIVQLCRQLNKPVIVASQLLESMIEYPTPTRAEVADVSEAVRQRADALMLSGESAMGQFPDKALAVLRSVSLRIERWWREEKRHEAMELSGIASSFSDSISEEICNSAAKMGKHLSTLETSAAELDNNSTSTLPFSYKCKQNLLCGLWGCDFAANNLEVDALFVYTKTGYMASLLSRCRPDCPIFAFTATTSVRRRLNLQWGLIPFRLGFSDDMESNLHRTFSLLKARGMIKSGDLVIAVSDMLQSIQVMNVP</sequence>
<dbReference type="OrthoDB" id="108365at2759"/>
<evidence type="ECO:0000256" key="11">
    <source>
        <dbReference type="ARBA" id="ARBA00022842"/>
    </source>
</evidence>
<dbReference type="PANTHER" id="PTHR11817">
    <property type="entry name" value="PYRUVATE KINASE"/>
    <property type="match status" value="1"/>
</dbReference>
<dbReference type="InterPro" id="IPR015813">
    <property type="entry name" value="Pyrv/PenolPyrv_kinase-like_dom"/>
</dbReference>
<keyword evidence="11" id="KW-0460">Magnesium</keyword>
<keyword evidence="10" id="KW-0067">ATP-binding</keyword>
<evidence type="ECO:0000256" key="2">
    <source>
        <dbReference type="ARBA" id="ARBA00001958"/>
    </source>
</evidence>
<protein>
    <recommendedName>
        <fullName evidence="5">pyruvate kinase</fullName>
        <ecNumber evidence="5">2.7.1.40</ecNumber>
    </recommendedName>
</protein>
<dbReference type="EC" id="2.7.1.40" evidence="5"/>
<keyword evidence="7" id="KW-0479">Metal-binding</keyword>
<dbReference type="Proteomes" id="UP000655225">
    <property type="component" value="Unassembled WGS sequence"/>
</dbReference>
<dbReference type="Gene3D" id="3.40.1380.20">
    <property type="entry name" value="Pyruvate kinase, C-terminal domain"/>
    <property type="match status" value="2"/>
</dbReference>
<name>A0A834YLF2_TETSI</name>
<dbReference type="InterPro" id="IPR015795">
    <property type="entry name" value="Pyrv_Knase_C"/>
</dbReference>
<dbReference type="Gene3D" id="2.40.33.10">
    <property type="entry name" value="PK beta-barrel domain-like"/>
    <property type="match status" value="2"/>
</dbReference>
<dbReference type="SUPFAM" id="SSF51621">
    <property type="entry name" value="Phosphoenolpyruvate/pyruvate domain"/>
    <property type="match status" value="1"/>
</dbReference>
<feature type="domain" description="Pyruvate kinase C-terminal" evidence="17">
    <location>
        <begin position="555"/>
        <end position="645"/>
    </location>
</feature>
<feature type="compositionally biased region" description="Polar residues" evidence="15">
    <location>
        <begin position="74"/>
        <end position="85"/>
    </location>
</feature>
<evidence type="ECO:0000256" key="5">
    <source>
        <dbReference type="ARBA" id="ARBA00012142"/>
    </source>
</evidence>
<dbReference type="InterPro" id="IPR015806">
    <property type="entry name" value="Pyrv_Knase_insert_dom_sf"/>
</dbReference>
<dbReference type="FunFam" id="3.20.20.60:FF:000025">
    <property type="entry name" value="Pyruvate kinase"/>
    <property type="match status" value="1"/>
</dbReference>
<dbReference type="FunFam" id="2.40.33.10:FF:000005">
    <property type="entry name" value="Pyruvate kinase"/>
    <property type="match status" value="1"/>
</dbReference>
<evidence type="ECO:0000259" key="17">
    <source>
        <dbReference type="Pfam" id="PF02887"/>
    </source>
</evidence>
<dbReference type="Gene3D" id="3.20.20.60">
    <property type="entry name" value="Phosphoenolpyruvate-binding domains"/>
    <property type="match status" value="2"/>
</dbReference>
<dbReference type="GO" id="GO:0000287">
    <property type="term" value="F:magnesium ion binding"/>
    <property type="evidence" value="ECO:0007669"/>
    <property type="project" value="InterPro"/>
</dbReference>
<dbReference type="AlphaFoldDB" id="A0A834YLF2"/>
<accession>A0A834YLF2</accession>
<comment type="cofactor">
    <cofactor evidence="1">
        <name>Mg(2+)</name>
        <dbReference type="ChEBI" id="CHEBI:18420"/>
    </cofactor>
</comment>
<dbReference type="GO" id="GO:0004743">
    <property type="term" value="F:pyruvate kinase activity"/>
    <property type="evidence" value="ECO:0007669"/>
    <property type="project" value="UniProtKB-EC"/>
</dbReference>
<dbReference type="UniPathway" id="UPA00109">
    <property type="reaction ID" value="UER00188"/>
</dbReference>
<gene>
    <name evidence="18" type="ORF">HHK36_026813</name>
</gene>
<proteinExistence type="inferred from homology"/>
<evidence type="ECO:0000256" key="7">
    <source>
        <dbReference type="ARBA" id="ARBA00022723"/>
    </source>
</evidence>
<keyword evidence="6" id="KW-0808">Transferase</keyword>
<keyword evidence="13" id="KW-0670">Pyruvate</keyword>
<evidence type="ECO:0000256" key="10">
    <source>
        <dbReference type="ARBA" id="ARBA00022840"/>
    </source>
</evidence>
<evidence type="ECO:0000256" key="3">
    <source>
        <dbReference type="ARBA" id="ARBA00004997"/>
    </source>
</evidence>
<reference evidence="18 19" key="1">
    <citation type="submission" date="2020-04" db="EMBL/GenBank/DDBJ databases">
        <title>Plant Genome Project.</title>
        <authorList>
            <person name="Zhang R.-G."/>
        </authorList>
    </citation>
    <scope>NUCLEOTIDE SEQUENCE [LARGE SCALE GENOMIC DNA]</scope>
    <source>
        <strain evidence="18">YNK0</strain>
        <tissue evidence="18">Leaf</tissue>
    </source>
</reference>
<dbReference type="InterPro" id="IPR036918">
    <property type="entry name" value="Pyrv_Knase_C_sf"/>
</dbReference>
<comment type="pathway">
    <text evidence="3">Carbohydrate degradation; glycolysis; pyruvate from D-glyceraldehyde 3-phosphate: step 5/5.</text>
</comment>
<dbReference type="Pfam" id="PF02887">
    <property type="entry name" value="PK_C"/>
    <property type="match status" value="1"/>
</dbReference>
<dbReference type="InterPro" id="IPR015793">
    <property type="entry name" value="Pyrv_Knase_brl"/>
</dbReference>
<evidence type="ECO:0000313" key="19">
    <source>
        <dbReference type="Proteomes" id="UP000655225"/>
    </source>
</evidence>
<evidence type="ECO:0000256" key="9">
    <source>
        <dbReference type="ARBA" id="ARBA00022777"/>
    </source>
</evidence>
<keyword evidence="9" id="KW-0418">Kinase</keyword>
<feature type="domain" description="Pyruvate kinase barrel" evidence="16">
    <location>
        <begin position="106"/>
        <end position="183"/>
    </location>
</feature>
<evidence type="ECO:0000259" key="16">
    <source>
        <dbReference type="Pfam" id="PF00224"/>
    </source>
</evidence>
<dbReference type="GO" id="GO:0016301">
    <property type="term" value="F:kinase activity"/>
    <property type="evidence" value="ECO:0007669"/>
    <property type="project" value="UniProtKB-KW"/>
</dbReference>
<dbReference type="PROSITE" id="PS00110">
    <property type="entry name" value="PYRUVATE_KINASE"/>
    <property type="match status" value="1"/>
</dbReference>
<dbReference type="EMBL" id="JABCRI010000020">
    <property type="protein sequence ID" value="KAF8388147.1"/>
    <property type="molecule type" value="Genomic_DNA"/>
</dbReference>
<evidence type="ECO:0000256" key="12">
    <source>
        <dbReference type="ARBA" id="ARBA00023152"/>
    </source>
</evidence>
<dbReference type="InterPro" id="IPR040442">
    <property type="entry name" value="Pyrv_kinase-like_dom_sf"/>
</dbReference>
<dbReference type="OMA" id="PRSINAC"/>